<keyword evidence="2" id="KW-0472">Membrane</keyword>
<evidence type="ECO:0000256" key="1">
    <source>
        <dbReference type="SAM" id="MobiDB-lite"/>
    </source>
</evidence>
<feature type="chain" id="PRO_5032579228" evidence="3">
    <location>
        <begin position="36"/>
        <end position="283"/>
    </location>
</feature>
<feature type="signal peptide" evidence="3">
    <location>
        <begin position="1"/>
        <end position="35"/>
    </location>
</feature>
<comment type="caution">
    <text evidence="4">The sequence shown here is derived from an EMBL/GenBank/DDBJ whole genome shotgun (WGS) entry which is preliminary data.</text>
</comment>
<evidence type="ECO:0000256" key="3">
    <source>
        <dbReference type="SAM" id="SignalP"/>
    </source>
</evidence>
<feature type="region of interest" description="Disordered" evidence="1">
    <location>
        <begin position="170"/>
        <end position="232"/>
    </location>
</feature>
<dbReference type="RefSeq" id="WP_179606707.1">
    <property type="nucleotide sequence ID" value="NZ_BAABEH010000001.1"/>
</dbReference>
<keyword evidence="3" id="KW-0732">Signal</keyword>
<evidence type="ECO:0000313" key="5">
    <source>
        <dbReference type="Proteomes" id="UP000578352"/>
    </source>
</evidence>
<accession>A0A853CYX5</accession>
<feature type="compositionally biased region" description="Low complexity" evidence="1">
    <location>
        <begin position="185"/>
        <end position="222"/>
    </location>
</feature>
<sequence length="283" mass="28612">MVDGGSGWGRRVVSGAVALLAGVVLALSSMGAAEAADVRGFVPAPRNSCSAGAQVIDQTTGEPVPPRSPPADVPAGDVLRVTIGFNPDFGPGPCVGPVDVYSEPGTIRMADAFSDGFHIEYTILVAPDAAAGSEQRIVFSTPRTDTAGTTAVLISQVVFRVAGGTTGGSVITLEPGWRPDPPASTAPSISHAPAASASPRATPPAAAEPATSTAPTADSRATVPSDDPVASEPLANTSAPAALPLGVWVAVGIIAILAVIGTTTAAVLRRLDRRRRYRRMADH</sequence>
<dbReference type="Proteomes" id="UP000578352">
    <property type="component" value="Unassembled WGS sequence"/>
</dbReference>
<gene>
    <name evidence="4" type="ORF">HNR13_002808</name>
</gene>
<proteinExistence type="predicted"/>
<keyword evidence="2" id="KW-0812">Transmembrane</keyword>
<evidence type="ECO:0000313" key="4">
    <source>
        <dbReference type="EMBL" id="NYJ24521.1"/>
    </source>
</evidence>
<organism evidence="4 5">
    <name type="scientific">Leifsonia shinshuensis</name>
    <dbReference type="NCBI Taxonomy" id="150026"/>
    <lineage>
        <taxon>Bacteria</taxon>
        <taxon>Bacillati</taxon>
        <taxon>Actinomycetota</taxon>
        <taxon>Actinomycetes</taxon>
        <taxon>Micrococcales</taxon>
        <taxon>Microbacteriaceae</taxon>
        <taxon>Leifsonia</taxon>
    </lineage>
</organism>
<dbReference type="AlphaFoldDB" id="A0A853CYX5"/>
<evidence type="ECO:0000256" key="2">
    <source>
        <dbReference type="SAM" id="Phobius"/>
    </source>
</evidence>
<keyword evidence="2" id="KW-1133">Transmembrane helix</keyword>
<name>A0A853CYX5_9MICO</name>
<reference evidence="4 5" key="1">
    <citation type="submission" date="2020-07" db="EMBL/GenBank/DDBJ databases">
        <title>Sequencing the genomes of 1000 actinobacteria strains.</title>
        <authorList>
            <person name="Klenk H.-P."/>
        </authorList>
    </citation>
    <scope>NUCLEOTIDE SEQUENCE [LARGE SCALE GENOMIC DNA]</scope>
    <source>
        <strain evidence="4 5">DSM 15165</strain>
    </source>
</reference>
<protein>
    <submittedName>
        <fullName evidence="4">Uncharacterized protein</fullName>
    </submittedName>
</protein>
<feature type="transmembrane region" description="Helical" evidence="2">
    <location>
        <begin position="245"/>
        <end position="268"/>
    </location>
</feature>
<dbReference type="EMBL" id="JACCFL010000001">
    <property type="protein sequence ID" value="NYJ24521.1"/>
    <property type="molecule type" value="Genomic_DNA"/>
</dbReference>